<feature type="compositionally biased region" description="Polar residues" evidence="1">
    <location>
        <begin position="236"/>
        <end position="246"/>
    </location>
</feature>
<dbReference type="OMA" id="QREITHY"/>
<feature type="region of interest" description="Disordered" evidence="1">
    <location>
        <begin position="194"/>
        <end position="282"/>
    </location>
</feature>
<comment type="caution">
    <text evidence="2">The sequence shown here is derived from an EMBL/GenBank/DDBJ whole genome shotgun (WGS) entry which is preliminary data.</text>
</comment>
<feature type="region of interest" description="Disordered" evidence="1">
    <location>
        <begin position="635"/>
        <end position="688"/>
    </location>
</feature>
<feature type="compositionally biased region" description="Low complexity" evidence="1">
    <location>
        <begin position="323"/>
        <end position="346"/>
    </location>
</feature>
<feature type="compositionally biased region" description="Low complexity" evidence="1">
    <location>
        <begin position="1061"/>
        <end position="1071"/>
    </location>
</feature>
<feature type="compositionally biased region" description="Basic and acidic residues" evidence="1">
    <location>
        <begin position="268"/>
        <end position="282"/>
    </location>
</feature>
<dbReference type="VEuPathDB" id="AmoebaDB:NF0014040"/>
<reference evidence="2 3" key="1">
    <citation type="journal article" date="2019" name="Sci. Rep.">
        <title>Nanopore sequencing improves the draft genome of the human pathogenic amoeba Naegleria fowleri.</title>
        <authorList>
            <person name="Liechti N."/>
            <person name="Schurch N."/>
            <person name="Bruggmann R."/>
            <person name="Wittwer M."/>
        </authorList>
    </citation>
    <scope>NUCLEOTIDE SEQUENCE [LARGE SCALE GENOMIC DNA]</scope>
    <source>
        <strain evidence="2 3">ATCC 30894</strain>
    </source>
</reference>
<evidence type="ECO:0000313" key="2">
    <source>
        <dbReference type="EMBL" id="KAF0979816.1"/>
    </source>
</evidence>
<feature type="compositionally biased region" description="Pro residues" evidence="1">
    <location>
        <begin position="668"/>
        <end position="682"/>
    </location>
</feature>
<feature type="compositionally biased region" description="Low complexity" evidence="1">
    <location>
        <begin position="754"/>
        <end position="767"/>
    </location>
</feature>
<dbReference type="RefSeq" id="XP_044564529.1">
    <property type="nucleotide sequence ID" value="XM_044713674.1"/>
</dbReference>
<feature type="compositionally biased region" description="Low complexity" evidence="1">
    <location>
        <begin position="657"/>
        <end position="667"/>
    </location>
</feature>
<gene>
    <name evidence="2" type="ORF">FDP41_000969</name>
</gene>
<dbReference type="OrthoDB" id="10647975at2759"/>
<evidence type="ECO:0000313" key="3">
    <source>
        <dbReference type="Proteomes" id="UP000444721"/>
    </source>
</evidence>
<feature type="compositionally biased region" description="Low complexity" evidence="1">
    <location>
        <begin position="82"/>
        <end position="103"/>
    </location>
</feature>
<feature type="region of interest" description="Disordered" evidence="1">
    <location>
        <begin position="316"/>
        <end position="347"/>
    </location>
</feature>
<feature type="compositionally biased region" description="Low complexity" evidence="1">
    <location>
        <begin position="197"/>
        <end position="218"/>
    </location>
</feature>
<feature type="compositionally biased region" description="Basic and acidic residues" evidence="1">
    <location>
        <begin position="15"/>
        <end position="25"/>
    </location>
</feature>
<feature type="compositionally biased region" description="Polar residues" evidence="1">
    <location>
        <begin position="1"/>
        <end position="14"/>
    </location>
</feature>
<feature type="region of interest" description="Disordered" evidence="1">
    <location>
        <begin position="725"/>
        <end position="808"/>
    </location>
</feature>
<feature type="compositionally biased region" description="Low complexity" evidence="1">
    <location>
        <begin position="496"/>
        <end position="519"/>
    </location>
</feature>
<name>A0A6A5BWV6_NAEFO</name>
<feature type="compositionally biased region" description="Basic and acidic residues" evidence="1">
    <location>
        <begin position="1033"/>
        <end position="1044"/>
    </location>
</feature>
<feature type="compositionally biased region" description="Low complexity" evidence="1">
    <location>
        <begin position="471"/>
        <end position="484"/>
    </location>
</feature>
<feature type="compositionally biased region" description="Polar residues" evidence="1">
    <location>
        <begin position="786"/>
        <end position="808"/>
    </location>
</feature>
<feature type="region of interest" description="Disordered" evidence="1">
    <location>
        <begin position="469"/>
        <end position="591"/>
    </location>
</feature>
<feature type="compositionally biased region" description="Low complexity" evidence="1">
    <location>
        <begin position="141"/>
        <end position="158"/>
    </location>
</feature>
<feature type="compositionally biased region" description="Pro residues" evidence="1">
    <location>
        <begin position="127"/>
        <end position="140"/>
    </location>
</feature>
<protein>
    <submittedName>
        <fullName evidence="2">Uncharacterized protein</fullName>
    </submittedName>
</protein>
<feature type="compositionally biased region" description="Low complexity" evidence="1">
    <location>
        <begin position="571"/>
        <end position="580"/>
    </location>
</feature>
<feature type="compositionally biased region" description="Acidic residues" evidence="1">
    <location>
        <begin position="62"/>
        <end position="72"/>
    </location>
</feature>
<feature type="compositionally biased region" description="Pro residues" evidence="1">
    <location>
        <begin position="643"/>
        <end position="656"/>
    </location>
</feature>
<dbReference type="VEuPathDB" id="AmoebaDB:FDP41_000969"/>
<dbReference type="Proteomes" id="UP000444721">
    <property type="component" value="Unassembled WGS sequence"/>
</dbReference>
<proteinExistence type="predicted"/>
<dbReference type="EMBL" id="VFQX01000022">
    <property type="protein sequence ID" value="KAF0979816.1"/>
    <property type="molecule type" value="Genomic_DNA"/>
</dbReference>
<sequence length="1211" mass="134509">MSSSSLSDDPTQEMNSKHLQEEATRRRPPQLQPMEPNKKRGLSCPKQDDDHRRTQTTSEQLNIDDDDDDDDSQPSMMPPTPTITTKGNTFGGTCETTTNTNNGVGEFIGTTSLTLPQKNHKENDQPTPRPLSTSPPPPPSATTTTVSTTNTTNTIHTTTNEKSEASKQQQLGRIPLAVASGSLLLWFESSADTSASTNQINQTTATTTAPTTTITTTTKTKEEQKTTNQHHPTAPATMNFSSSWENTNTREASSPTTTTTSNQTLLQAERKASSGTTRDERDVAAMASTCRVEKTPNDHHHPKDLCAISLNHDHHVDTKSPMNNTTNNNRSSSSSNTTCSNTANNNMDPSLKLVRTSSMHVHVVENSNNTSTPTCTPNEQQQDIHPFHATPHHESPSSHVMVMMRSDHAGSEATQREELNSSNRLIPTSHQPYMVSNPIQTNYLNDHNNSNMETPISVPTCPIATNSMHQSTTATTFPSSSTSSSPPPPIIANPKTSTTIPATSAATTSANTTSVSFSSGTIQGRESSPYPLPPPIMPFHHQNHHHHGLTSYPSHPMHPVNYPSQTPQPPMQQQHHAFQQDASNFQSHHPQQRYMQPPYRFNHALPPPPPTYHASQTHSSCNFYNQNAYSYLPHSSSSGHSYMPPPPATTPPPQYPYHPSLSSYPEYTHPPPPPYGFPPPSHFPSHTPSMHDMSKNFVTSTWTSNTTTQHATSNFVAEYNATTPTSITSSTTDRSSGANRPVPVAVDRKSTPAKNSNSTTPSKNNPSDTLSSTPLAPTKMLHASPKDSSSLSNKVPPSFSSYRNEHSSSNAVIKTKTGHITKEYVLTNKASDNSSTSDEVSLIFSFFIEPPHDIRMKKACLEVEVNENSNSQREITHYWAVKSLLVYENSCFFRFKKYLSGDKSEENWELDNANYDINGFSRTKSYDDINDRQKVYFSLESYGKRLSKSKYNEKIVTCPFKITLALMDNKKQEIATITKCICIHMDIKKVERKTVITKARFDDHLFETTYIQEFFLKYKNEQHWKNDSITASTDKRGNQREERKRKLMSNSIEQQEESMGDESSASSSQQSELKKKADPTSTMKRKKSSSSTTSEQTPATTSTPALTITQGSSSYDTMNEIVIRPEALSRNEFSSQLDDWSVSLKVLDLKMPCRVIHVCFDKSSNLIRIFIIIPRIAATNFDHSLETKAHIEIRFKGNELSSSACYTLNKP</sequence>
<organism evidence="2 3">
    <name type="scientific">Naegleria fowleri</name>
    <name type="common">Brain eating amoeba</name>
    <dbReference type="NCBI Taxonomy" id="5763"/>
    <lineage>
        <taxon>Eukaryota</taxon>
        <taxon>Discoba</taxon>
        <taxon>Heterolobosea</taxon>
        <taxon>Tetramitia</taxon>
        <taxon>Eutetramitia</taxon>
        <taxon>Vahlkampfiidae</taxon>
        <taxon>Naegleria</taxon>
    </lineage>
</organism>
<evidence type="ECO:0000256" key="1">
    <source>
        <dbReference type="SAM" id="MobiDB-lite"/>
    </source>
</evidence>
<accession>A0A6A5BWV6</accession>
<feature type="region of interest" description="Disordered" evidence="1">
    <location>
        <begin position="1029"/>
        <end position="1111"/>
    </location>
</feature>
<feature type="compositionally biased region" description="Low complexity" evidence="1">
    <location>
        <begin position="247"/>
        <end position="264"/>
    </location>
</feature>
<feature type="region of interest" description="Disordered" evidence="1">
    <location>
        <begin position="1"/>
        <end position="169"/>
    </location>
</feature>
<dbReference type="GeneID" id="68108187"/>
<feature type="compositionally biased region" description="Low complexity" evidence="1">
    <location>
        <begin position="725"/>
        <end position="736"/>
    </location>
</feature>
<keyword evidence="3" id="KW-1185">Reference proteome</keyword>
<feature type="compositionally biased region" description="Low complexity" evidence="1">
    <location>
        <begin position="1089"/>
        <end position="1104"/>
    </location>
</feature>
<dbReference type="VEuPathDB" id="AmoebaDB:NfTy_050300"/>
<dbReference type="AlphaFoldDB" id="A0A6A5BWV6"/>